<dbReference type="AlphaFoldDB" id="A0A2U9S9A0"/>
<organism evidence="3 4">
    <name type="scientific">Azospirillum ramasamyi</name>
    <dbReference type="NCBI Taxonomy" id="682998"/>
    <lineage>
        <taxon>Bacteria</taxon>
        <taxon>Pseudomonadati</taxon>
        <taxon>Pseudomonadota</taxon>
        <taxon>Alphaproteobacteria</taxon>
        <taxon>Rhodospirillales</taxon>
        <taxon>Azospirillaceae</taxon>
        <taxon>Azospirillum</taxon>
    </lineage>
</organism>
<evidence type="ECO:0000259" key="2">
    <source>
        <dbReference type="Pfam" id="PF00582"/>
    </source>
</evidence>
<protein>
    <submittedName>
        <fullName evidence="3">Universal stress protein</fullName>
    </submittedName>
</protein>
<gene>
    <name evidence="3" type="ORF">DM194_13955</name>
</gene>
<keyword evidence="3" id="KW-0614">Plasmid</keyword>
<dbReference type="Pfam" id="PF00582">
    <property type="entry name" value="Usp"/>
    <property type="match status" value="1"/>
</dbReference>
<dbReference type="KEGG" id="azm:DM194_13955"/>
<dbReference type="InterPro" id="IPR006015">
    <property type="entry name" value="Universal_stress_UspA"/>
</dbReference>
<dbReference type="Gene3D" id="3.40.50.12370">
    <property type="match status" value="1"/>
</dbReference>
<dbReference type="PRINTS" id="PR01438">
    <property type="entry name" value="UNVRSLSTRESS"/>
</dbReference>
<sequence>MKMRMLVPLHTYPDGNPDSIARQVAMYARHLQADVCALACNIDLPNASSLLGTLAINVPAMIREAKAGSRARSTALIGAMKAELDPLGIPLRTLEAERYPAEFGEIIAREARYHDIVLFGMGPRDGTSRLTAEAVIFASGRPVLLVPEAGPAIVPDHVVIAWDGGSAAARAVSDAHAFLRRAGTVTIVTVAGEKVPMEEDAGDRLAEYLADHDIDAGLARLQSDGRPIADILQAHVQEVGAGLLVMGGFGHSRMRDFVLGGATRGMLDDLRVPVLVSH</sequence>
<reference evidence="3 4" key="1">
    <citation type="submission" date="2018-06" db="EMBL/GenBank/DDBJ databases">
        <title>Complete genome sequencing of Azospirillum sp. M2T2B2.</title>
        <authorList>
            <person name="Heo J."/>
            <person name="Kim S.-J."/>
            <person name="Kwon S.-W."/>
            <person name="Anandham R."/>
        </authorList>
    </citation>
    <scope>NUCLEOTIDE SEQUENCE [LARGE SCALE GENOMIC DNA]</scope>
    <source>
        <strain evidence="3 4">M2T2B2</strain>
        <plasmid evidence="3 4">unnamed1</plasmid>
    </source>
</reference>
<dbReference type="InterPro" id="IPR006016">
    <property type="entry name" value="UspA"/>
</dbReference>
<evidence type="ECO:0000313" key="3">
    <source>
        <dbReference type="EMBL" id="AWU95433.1"/>
    </source>
</evidence>
<dbReference type="EMBL" id="CP029830">
    <property type="protein sequence ID" value="AWU95433.1"/>
    <property type="molecule type" value="Genomic_DNA"/>
</dbReference>
<dbReference type="OrthoDB" id="9804721at2"/>
<proteinExistence type="inferred from homology"/>
<accession>A0A2U9S9A0</accession>
<evidence type="ECO:0000256" key="1">
    <source>
        <dbReference type="ARBA" id="ARBA00008791"/>
    </source>
</evidence>
<comment type="similarity">
    <text evidence="1">Belongs to the universal stress protein A family.</text>
</comment>
<dbReference type="CDD" id="cd00293">
    <property type="entry name" value="USP-like"/>
    <property type="match status" value="1"/>
</dbReference>
<feature type="domain" description="UspA" evidence="2">
    <location>
        <begin position="156"/>
        <end position="277"/>
    </location>
</feature>
<name>A0A2U9S9A0_9PROT</name>
<evidence type="ECO:0000313" key="4">
    <source>
        <dbReference type="Proteomes" id="UP000249605"/>
    </source>
</evidence>
<dbReference type="Proteomes" id="UP000249605">
    <property type="component" value="Plasmid unnamed1"/>
</dbReference>
<dbReference type="SUPFAM" id="SSF52402">
    <property type="entry name" value="Adenine nucleotide alpha hydrolases-like"/>
    <property type="match status" value="2"/>
</dbReference>
<geneLocation type="plasmid" evidence="3 4">
    <name>unnamed1</name>
</geneLocation>
<keyword evidence="4" id="KW-1185">Reference proteome</keyword>